<evidence type="ECO:0000256" key="1">
    <source>
        <dbReference type="SAM" id="SignalP"/>
    </source>
</evidence>
<name>A0ABY7CH12_9BASI</name>
<keyword evidence="3" id="KW-1185">Reference proteome</keyword>
<evidence type="ECO:0000313" key="2">
    <source>
        <dbReference type="EMBL" id="WAQ83120.1"/>
    </source>
</evidence>
<dbReference type="RefSeq" id="XP_053018675.1">
    <property type="nucleotide sequence ID" value="XM_053167460.1"/>
</dbReference>
<feature type="chain" id="PRO_5047076703" evidence="1">
    <location>
        <begin position="24"/>
        <end position="107"/>
    </location>
</feature>
<protein>
    <submittedName>
        <fullName evidence="2">Uncharacterized protein</fullName>
    </submittedName>
</protein>
<feature type="signal peptide" evidence="1">
    <location>
        <begin position="1"/>
        <end position="23"/>
    </location>
</feature>
<dbReference type="Proteomes" id="UP001164743">
    <property type="component" value="Chromosome 3A"/>
</dbReference>
<proteinExistence type="predicted"/>
<dbReference type="EMBL" id="CP110423">
    <property type="protein sequence ID" value="WAQ83120.1"/>
    <property type="molecule type" value="Genomic_DNA"/>
</dbReference>
<reference evidence="2" key="1">
    <citation type="submission" date="2022-10" db="EMBL/GenBank/DDBJ databases">
        <title>Puccinia triticina Genome sequencing and assembly.</title>
        <authorList>
            <person name="Li C."/>
        </authorList>
    </citation>
    <scope>NUCLEOTIDE SEQUENCE</scope>
    <source>
        <strain evidence="2">Pt15</strain>
    </source>
</reference>
<keyword evidence="1" id="KW-0732">Signal</keyword>
<sequence>MLLALKAILVLVELFHLIPSSSSMALHKRAEFHPISEAACGYDAPLIPVRAVTDQGEIVEIPLVKPVAREVLANQEEARWEAEDMDSGKRWYPVEEWKKVEFRLPLV</sequence>
<dbReference type="GeneID" id="77808355"/>
<accession>A0ABY7CH12</accession>
<organism evidence="2 3">
    <name type="scientific">Puccinia triticina</name>
    <dbReference type="NCBI Taxonomy" id="208348"/>
    <lineage>
        <taxon>Eukaryota</taxon>
        <taxon>Fungi</taxon>
        <taxon>Dikarya</taxon>
        <taxon>Basidiomycota</taxon>
        <taxon>Pucciniomycotina</taxon>
        <taxon>Pucciniomycetes</taxon>
        <taxon>Pucciniales</taxon>
        <taxon>Pucciniaceae</taxon>
        <taxon>Puccinia</taxon>
    </lineage>
</organism>
<evidence type="ECO:0000313" key="3">
    <source>
        <dbReference type="Proteomes" id="UP001164743"/>
    </source>
</evidence>
<gene>
    <name evidence="2" type="ORF">PtA15_3A487</name>
</gene>